<gene>
    <name evidence="9" type="ORF">ACFQPF_14760</name>
</gene>
<feature type="transmembrane region" description="Helical" evidence="8">
    <location>
        <begin position="307"/>
        <end position="323"/>
    </location>
</feature>
<evidence type="ECO:0000256" key="6">
    <source>
        <dbReference type="ARBA" id="ARBA00022989"/>
    </source>
</evidence>
<feature type="transmembrane region" description="Helical" evidence="8">
    <location>
        <begin position="187"/>
        <end position="207"/>
    </location>
</feature>
<evidence type="ECO:0000313" key="10">
    <source>
        <dbReference type="Proteomes" id="UP001596549"/>
    </source>
</evidence>
<dbReference type="Proteomes" id="UP001596549">
    <property type="component" value="Unassembled WGS sequence"/>
</dbReference>
<feature type="transmembrane region" description="Helical" evidence="8">
    <location>
        <begin position="12"/>
        <end position="34"/>
    </location>
</feature>
<feature type="transmembrane region" description="Helical" evidence="8">
    <location>
        <begin position="271"/>
        <end position="295"/>
    </location>
</feature>
<dbReference type="PANTHER" id="PTHR34975:SF2">
    <property type="entry name" value="SPORE GERMINATION PROTEIN A2"/>
    <property type="match status" value="1"/>
</dbReference>
<accession>A0ABW2NUA6</accession>
<feature type="transmembrane region" description="Helical" evidence="8">
    <location>
        <begin position="81"/>
        <end position="99"/>
    </location>
</feature>
<evidence type="ECO:0000256" key="4">
    <source>
        <dbReference type="ARBA" id="ARBA00022544"/>
    </source>
</evidence>
<protein>
    <submittedName>
        <fullName evidence="9">Endospore germination permease</fullName>
    </submittedName>
</protein>
<evidence type="ECO:0000256" key="3">
    <source>
        <dbReference type="ARBA" id="ARBA00022448"/>
    </source>
</evidence>
<comment type="similarity">
    <text evidence="2">Belongs to the amino acid-polyamine-organocation (APC) superfamily. Spore germination protein (SGP) (TC 2.A.3.9) family.</text>
</comment>
<reference evidence="10" key="1">
    <citation type="journal article" date="2019" name="Int. J. Syst. Evol. Microbiol.">
        <title>The Global Catalogue of Microorganisms (GCM) 10K type strain sequencing project: providing services to taxonomists for standard genome sequencing and annotation.</title>
        <authorList>
            <consortium name="The Broad Institute Genomics Platform"/>
            <consortium name="The Broad Institute Genome Sequencing Center for Infectious Disease"/>
            <person name="Wu L."/>
            <person name="Ma J."/>
        </authorList>
    </citation>
    <scope>NUCLEOTIDE SEQUENCE [LARGE SCALE GENOMIC DNA]</scope>
    <source>
        <strain evidence="10">NBRC 106396</strain>
    </source>
</reference>
<keyword evidence="3" id="KW-0813">Transport</keyword>
<evidence type="ECO:0000256" key="8">
    <source>
        <dbReference type="SAM" id="Phobius"/>
    </source>
</evidence>
<keyword evidence="6 8" id="KW-1133">Transmembrane helix</keyword>
<feature type="transmembrane region" description="Helical" evidence="8">
    <location>
        <begin position="119"/>
        <end position="138"/>
    </location>
</feature>
<feature type="transmembrane region" description="Helical" evidence="8">
    <location>
        <begin position="40"/>
        <end position="61"/>
    </location>
</feature>
<evidence type="ECO:0000256" key="2">
    <source>
        <dbReference type="ARBA" id="ARBA00007998"/>
    </source>
</evidence>
<evidence type="ECO:0000256" key="7">
    <source>
        <dbReference type="ARBA" id="ARBA00023136"/>
    </source>
</evidence>
<name>A0ABW2NUA6_9BACL</name>
<comment type="subcellular location">
    <subcellularLocation>
        <location evidence="1">Membrane</location>
        <topology evidence="1">Multi-pass membrane protein</topology>
    </subcellularLocation>
</comment>
<keyword evidence="10" id="KW-1185">Reference proteome</keyword>
<evidence type="ECO:0000256" key="5">
    <source>
        <dbReference type="ARBA" id="ARBA00022692"/>
    </source>
</evidence>
<proteinExistence type="inferred from homology"/>
<keyword evidence="5 8" id="KW-0812">Transmembrane</keyword>
<keyword evidence="4" id="KW-0309">Germination</keyword>
<feature type="transmembrane region" description="Helical" evidence="8">
    <location>
        <begin position="335"/>
        <end position="358"/>
    </location>
</feature>
<dbReference type="InterPro" id="IPR004761">
    <property type="entry name" value="Spore_GerAB"/>
</dbReference>
<dbReference type="NCBIfam" id="TIGR00912">
    <property type="entry name" value="2A0309"/>
    <property type="match status" value="1"/>
</dbReference>
<sequence>MSAAEKISTWQLAVLFQTYMTGSAIINIQGPILFSAQNGAWLSLLIANAIGFVILYLVLYINKQNPGLSYVEQTEKALGRMGSIIVISMFSLIIFYILGNIVYGMSQYFTTALMRETPLYVFNFLILFVAALTAKAGIEIIARMFHLLMYVLFAMVLLMLLLPLPIYEANHLLPIIPNGFKPIWNGVYVGFGFPYMDILYFSMILVYRNLDEKKRIGNYLYAGLALNGILLSITIAVSIMGLGPLAFHKKFPLHLLSQLISIGQIIERIEAIFGIALILGTYMKITMLLFILDAALTRLAKIKEKQLVYLVSIIVFFLSLTMYKNEVELGESGSVMQPVITFFLGFIPLVIVFIATIIRKSRQHSS</sequence>
<feature type="transmembrane region" description="Helical" evidence="8">
    <location>
        <begin position="147"/>
        <end position="167"/>
    </location>
</feature>
<dbReference type="Pfam" id="PF03845">
    <property type="entry name" value="Spore_permease"/>
    <property type="match status" value="1"/>
</dbReference>
<dbReference type="RefSeq" id="WP_379750479.1">
    <property type="nucleotide sequence ID" value="NZ_JBHTCP010000048.1"/>
</dbReference>
<dbReference type="EMBL" id="JBHTCP010000048">
    <property type="protein sequence ID" value="MFC7372915.1"/>
    <property type="molecule type" value="Genomic_DNA"/>
</dbReference>
<keyword evidence="7 8" id="KW-0472">Membrane</keyword>
<evidence type="ECO:0000256" key="1">
    <source>
        <dbReference type="ARBA" id="ARBA00004141"/>
    </source>
</evidence>
<feature type="transmembrane region" description="Helical" evidence="8">
    <location>
        <begin position="219"/>
        <end position="247"/>
    </location>
</feature>
<organism evidence="9 10">
    <name type="scientific">Fictibacillus iocasae</name>
    <dbReference type="NCBI Taxonomy" id="2715437"/>
    <lineage>
        <taxon>Bacteria</taxon>
        <taxon>Bacillati</taxon>
        <taxon>Bacillota</taxon>
        <taxon>Bacilli</taxon>
        <taxon>Bacillales</taxon>
        <taxon>Fictibacillaceae</taxon>
        <taxon>Fictibacillus</taxon>
    </lineage>
</organism>
<evidence type="ECO:0000313" key="9">
    <source>
        <dbReference type="EMBL" id="MFC7372915.1"/>
    </source>
</evidence>
<comment type="caution">
    <text evidence="9">The sequence shown here is derived from an EMBL/GenBank/DDBJ whole genome shotgun (WGS) entry which is preliminary data.</text>
</comment>
<dbReference type="PANTHER" id="PTHR34975">
    <property type="entry name" value="SPORE GERMINATION PROTEIN A2"/>
    <property type="match status" value="1"/>
</dbReference>